<dbReference type="SUPFAM" id="SSF51445">
    <property type="entry name" value="(Trans)glycosidases"/>
    <property type="match status" value="1"/>
</dbReference>
<protein>
    <recommendedName>
        <fullName evidence="2">alpha-galactosidase</fullName>
        <ecNumber evidence="2">3.2.1.22</ecNumber>
    </recommendedName>
</protein>
<organism evidence="3 4">
    <name type="scientific">Boletus edulis BED1</name>
    <dbReference type="NCBI Taxonomy" id="1328754"/>
    <lineage>
        <taxon>Eukaryota</taxon>
        <taxon>Fungi</taxon>
        <taxon>Dikarya</taxon>
        <taxon>Basidiomycota</taxon>
        <taxon>Agaricomycotina</taxon>
        <taxon>Agaricomycetes</taxon>
        <taxon>Agaricomycetidae</taxon>
        <taxon>Boletales</taxon>
        <taxon>Boletineae</taxon>
        <taxon>Boletaceae</taxon>
        <taxon>Boletoideae</taxon>
        <taxon>Boletus</taxon>
    </lineage>
</organism>
<evidence type="ECO:0000313" key="3">
    <source>
        <dbReference type="EMBL" id="KAF8439729.1"/>
    </source>
</evidence>
<evidence type="ECO:0000313" key="4">
    <source>
        <dbReference type="Proteomes" id="UP001194468"/>
    </source>
</evidence>
<keyword evidence="4" id="KW-1185">Reference proteome</keyword>
<dbReference type="EMBL" id="WHUW01000013">
    <property type="protein sequence ID" value="KAF8439729.1"/>
    <property type="molecule type" value="Genomic_DNA"/>
</dbReference>
<sequence>MGMCLIQIHRASIGPPPSFVSLHRIINQLVLITQFAKPGAWNDLNSLEVGNEGLTPAGWVFYFAFWACLTGHPC</sequence>
<proteinExistence type="predicted"/>
<evidence type="ECO:0000256" key="1">
    <source>
        <dbReference type="ARBA" id="ARBA00001255"/>
    </source>
</evidence>
<dbReference type="Proteomes" id="UP001194468">
    <property type="component" value="Unassembled WGS sequence"/>
</dbReference>
<dbReference type="GO" id="GO:0004557">
    <property type="term" value="F:alpha-galactosidase activity"/>
    <property type="evidence" value="ECO:0007669"/>
    <property type="project" value="UniProtKB-EC"/>
</dbReference>
<reference evidence="3" key="2">
    <citation type="journal article" date="2020" name="Nat. Commun.">
        <title>Large-scale genome sequencing of mycorrhizal fungi provides insights into the early evolution of symbiotic traits.</title>
        <authorList>
            <person name="Miyauchi S."/>
            <person name="Kiss E."/>
            <person name="Kuo A."/>
            <person name="Drula E."/>
            <person name="Kohler A."/>
            <person name="Sanchez-Garcia M."/>
            <person name="Morin E."/>
            <person name="Andreopoulos B."/>
            <person name="Barry K.W."/>
            <person name="Bonito G."/>
            <person name="Buee M."/>
            <person name="Carver A."/>
            <person name="Chen C."/>
            <person name="Cichocki N."/>
            <person name="Clum A."/>
            <person name="Culley D."/>
            <person name="Crous P.W."/>
            <person name="Fauchery L."/>
            <person name="Girlanda M."/>
            <person name="Hayes R.D."/>
            <person name="Keri Z."/>
            <person name="LaButti K."/>
            <person name="Lipzen A."/>
            <person name="Lombard V."/>
            <person name="Magnuson J."/>
            <person name="Maillard F."/>
            <person name="Murat C."/>
            <person name="Nolan M."/>
            <person name="Ohm R.A."/>
            <person name="Pangilinan J."/>
            <person name="Pereira M.F."/>
            <person name="Perotto S."/>
            <person name="Peter M."/>
            <person name="Pfister S."/>
            <person name="Riley R."/>
            <person name="Sitrit Y."/>
            <person name="Stielow J.B."/>
            <person name="Szollosi G."/>
            <person name="Zifcakova L."/>
            <person name="Stursova M."/>
            <person name="Spatafora J.W."/>
            <person name="Tedersoo L."/>
            <person name="Vaario L.M."/>
            <person name="Yamada A."/>
            <person name="Yan M."/>
            <person name="Wang P."/>
            <person name="Xu J."/>
            <person name="Bruns T."/>
            <person name="Baldrian P."/>
            <person name="Vilgalys R."/>
            <person name="Dunand C."/>
            <person name="Henrissat B."/>
            <person name="Grigoriev I.V."/>
            <person name="Hibbett D."/>
            <person name="Nagy L.G."/>
            <person name="Martin F.M."/>
        </authorList>
    </citation>
    <scope>NUCLEOTIDE SEQUENCE</scope>
    <source>
        <strain evidence="3">BED1</strain>
    </source>
</reference>
<comment type="catalytic activity">
    <reaction evidence="1">
        <text>Hydrolysis of terminal, non-reducing alpha-D-galactose residues in alpha-D-galactosides, including galactose oligosaccharides, galactomannans and galactolipids.</text>
        <dbReference type="EC" id="3.2.1.22"/>
    </reaction>
</comment>
<reference evidence="3" key="1">
    <citation type="submission" date="2019-10" db="EMBL/GenBank/DDBJ databases">
        <authorList>
            <consortium name="DOE Joint Genome Institute"/>
            <person name="Kuo A."/>
            <person name="Miyauchi S."/>
            <person name="Kiss E."/>
            <person name="Drula E."/>
            <person name="Kohler A."/>
            <person name="Sanchez-Garcia M."/>
            <person name="Andreopoulos B."/>
            <person name="Barry K.W."/>
            <person name="Bonito G."/>
            <person name="Buee M."/>
            <person name="Carver A."/>
            <person name="Chen C."/>
            <person name="Cichocki N."/>
            <person name="Clum A."/>
            <person name="Culley D."/>
            <person name="Crous P.W."/>
            <person name="Fauchery L."/>
            <person name="Girlanda M."/>
            <person name="Hayes R."/>
            <person name="Keri Z."/>
            <person name="LaButti K."/>
            <person name="Lipzen A."/>
            <person name="Lombard V."/>
            <person name="Magnuson J."/>
            <person name="Maillard F."/>
            <person name="Morin E."/>
            <person name="Murat C."/>
            <person name="Nolan M."/>
            <person name="Ohm R."/>
            <person name="Pangilinan J."/>
            <person name="Pereira M."/>
            <person name="Perotto S."/>
            <person name="Peter M."/>
            <person name="Riley R."/>
            <person name="Sitrit Y."/>
            <person name="Stielow B."/>
            <person name="Szollosi G."/>
            <person name="Zifcakova L."/>
            <person name="Stursova M."/>
            <person name="Spatafora J.W."/>
            <person name="Tedersoo L."/>
            <person name="Vaario L.-M."/>
            <person name="Yamada A."/>
            <person name="Yan M."/>
            <person name="Wang P."/>
            <person name="Xu J."/>
            <person name="Bruns T."/>
            <person name="Baldrian P."/>
            <person name="Vilgalys R."/>
            <person name="Henrissat B."/>
            <person name="Grigoriev I.V."/>
            <person name="Hibbett D."/>
            <person name="Nagy L.G."/>
            <person name="Martin F.M."/>
        </authorList>
    </citation>
    <scope>NUCLEOTIDE SEQUENCE</scope>
    <source>
        <strain evidence="3">BED1</strain>
    </source>
</reference>
<gene>
    <name evidence="3" type="ORF">L210DRAFT_3540158</name>
</gene>
<dbReference type="InterPro" id="IPR017853">
    <property type="entry name" value="GH"/>
</dbReference>
<dbReference type="Gene3D" id="3.20.20.70">
    <property type="entry name" value="Aldolase class I"/>
    <property type="match status" value="1"/>
</dbReference>
<name>A0AAD4BTQ1_BOLED</name>
<accession>A0AAD4BTQ1</accession>
<dbReference type="EC" id="3.2.1.22" evidence="2"/>
<comment type="caution">
    <text evidence="3">The sequence shown here is derived from an EMBL/GenBank/DDBJ whole genome shotgun (WGS) entry which is preliminary data.</text>
</comment>
<evidence type="ECO:0000256" key="2">
    <source>
        <dbReference type="ARBA" id="ARBA00012755"/>
    </source>
</evidence>
<dbReference type="InterPro" id="IPR013785">
    <property type="entry name" value="Aldolase_TIM"/>
</dbReference>
<dbReference type="AlphaFoldDB" id="A0AAD4BTQ1"/>